<sequence length="197" mass="21520">MPQSANRLGRADLIDGLRDLVQRLHGDGQSTGVYLIGGAALSLRYIPDRGLTDDIDAKIHPSARALEYALEIADNRGWGGDWLNTNAETYIPIAKDPGWESLYDDECVSVWVASPECLLAMKLKASRPGRDDDDIAVLLTLVGINSADEAEELFEEYFPGEILQPRAFDILEDIFHLGLPRAPAAPPAPDLGPSRIN</sequence>
<dbReference type="RefSeq" id="WP_134502345.1">
    <property type="nucleotide sequence ID" value="NZ_SOEY01000015.1"/>
</dbReference>
<comment type="caution">
    <text evidence="1">The sequence shown here is derived from an EMBL/GenBank/DDBJ whole genome shotgun (WGS) entry which is preliminary data.</text>
</comment>
<evidence type="ECO:0000313" key="1">
    <source>
        <dbReference type="EMBL" id="TFB74129.1"/>
    </source>
</evidence>
<name>A0A4V3I8C7_9MICO</name>
<organism evidence="1 2">
    <name type="scientific">Cryobacterium glaciale</name>
    <dbReference type="NCBI Taxonomy" id="1259145"/>
    <lineage>
        <taxon>Bacteria</taxon>
        <taxon>Bacillati</taxon>
        <taxon>Actinomycetota</taxon>
        <taxon>Actinomycetes</taxon>
        <taxon>Micrococcales</taxon>
        <taxon>Microbacteriaceae</taxon>
        <taxon>Cryobacterium</taxon>
    </lineage>
</organism>
<dbReference type="Proteomes" id="UP000298173">
    <property type="component" value="Unassembled WGS sequence"/>
</dbReference>
<evidence type="ECO:0008006" key="3">
    <source>
        <dbReference type="Google" id="ProtNLM"/>
    </source>
</evidence>
<dbReference type="EMBL" id="SOEY01000015">
    <property type="protein sequence ID" value="TFB74129.1"/>
    <property type="molecule type" value="Genomic_DNA"/>
</dbReference>
<protein>
    <recommendedName>
        <fullName evidence="3">Nucleotidyl transferase</fullName>
    </recommendedName>
</protein>
<evidence type="ECO:0000313" key="2">
    <source>
        <dbReference type="Proteomes" id="UP000298173"/>
    </source>
</evidence>
<accession>A0A4V3I8C7</accession>
<dbReference type="OrthoDB" id="4376297at2"/>
<gene>
    <name evidence="1" type="ORF">E3O06_07385</name>
</gene>
<dbReference type="AlphaFoldDB" id="A0A4V3I8C7"/>
<reference evidence="1 2" key="1">
    <citation type="submission" date="2019-03" db="EMBL/GenBank/DDBJ databases">
        <title>Genomics of glacier-inhabiting Cryobacterium strains.</title>
        <authorList>
            <person name="Liu Q."/>
            <person name="Xin Y.-H."/>
        </authorList>
    </citation>
    <scope>NUCLEOTIDE SEQUENCE [LARGE SCALE GENOMIC DNA]</scope>
    <source>
        <strain evidence="1 2">HLT2-23</strain>
    </source>
</reference>
<proteinExistence type="predicted"/>
<keyword evidence="2" id="KW-1185">Reference proteome</keyword>